<sequence>MQTKTRDFRFDALRTIGLFAIIFAHVNPPAGLFQLRNFDVPLMVLLMGSVYTLSSARNLSYLKYLYHRVFRLYVPTAIFLIFFFLIKLMIANFSGTTFPYSRSVILSSFELTTGIGYVWIIRVFILIALIMPLLLNLYQKIGSKKFLWTLFFIYITYEIISRVYPGSGLSDYALVDQIFKNIIFYLLPFGCVAGLGLAIKDLDRKVLIKLATFFGLIFITSALYYLNTTGHFIPTQSAKYPPHIYYLSYALFISILLYLSSLTKTFAKIFDNRFVVFIGTASLWIYLWQILFLSLWRVAKTNFDPHYSYLIEFILVSVLSLAIVWIQRRLVGFITNNGKSDTKMNKIIARIFLN</sequence>
<feature type="transmembrane region" description="Helical" evidence="1">
    <location>
        <begin position="12"/>
        <end position="28"/>
    </location>
</feature>
<keyword evidence="1" id="KW-1133">Transmembrane helix</keyword>
<feature type="transmembrane region" description="Helical" evidence="1">
    <location>
        <begin position="114"/>
        <end position="134"/>
    </location>
</feature>
<dbReference type="Proteomes" id="UP000231382">
    <property type="component" value="Unassembled WGS sequence"/>
</dbReference>
<accession>A0A2H0W760</accession>
<comment type="caution">
    <text evidence="3">The sequence shown here is derived from an EMBL/GenBank/DDBJ whole genome shotgun (WGS) entry which is preliminary data.</text>
</comment>
<evidence type="ECO:0000313" key="4">
    <source>
        <dbReference type="Proteomes" id="UP000231382"/>
    </source>
</evidence>
<proteinExistence type="predicted"/>
<dbReference type="EMBL" id="PEZW01000008">
    <property type="protein sequence ID" value="PIS07925.1"/>
    <property type="molecule type" value="Genomic_DNA"/>
</dbReference>
<dbReference type="GO" id="GO:0016747">
    <property type="term" value="F:acyltransferase activity, transferring groups other than amino-acyl groups"/>
    <property type="evidence" value="ECO:0007669"/>
    <property type="project" value="InterPro"/>
</dbReference>
<gene>
    <name evidence="3" type="ORF">COT78_01070</name>
</gene>
<feature type="transmembrane region" description="Helical" evidence="1">
    <location>
        <begin position="274"/>
        <end position="295"/>
    </location>
</feature>
<organism evidence="3 4">
    <name type="scientific">Candidatus Berkelbacteria bacterium CG10_big_fil_rev_8_21_14_0_10_43_13</name>
    <dbReference type="NCBI Taxonomy" id="1974514"/>
    <lineage>
        <taxon>Bacteria</taxon>
        <taxon>Candidatus Berkelbacteria</taxon>
    </lineage>
</organism>
<name>A0A2H0W760_9BACT</name>
<feature type="transmembrane region" description="Helical" evidence="1">
    <location>
        <begin position="178"/>
        <end position="199"/>
    </location>
</feature>
<feature type="transmembrane region" description="Helical" evidence="1">
    <location>
        <begin position="244"/>
        <end position="262"/>
    </location>
</feature>
<evidence type="ECO:0000256" key="1">
    <source>
        <dbReference type="SAM" id="Phobius"/>
    </source>
</evidence>
<protein>
    <recommendedName>
        <fullName evidence="2">Acyltransferase 3 domain-containing protein</fullName>
    </recommendedName>
</protein>
<feature type="transmembrane region" description="Helical" evidence="1">
    <location>
        <begin position="307"/>
        <end position="326"/>
    </location>
</feature>
<keyword evidence="1" id="KW-0812">Transmembrane</keyword>
<reference evidence="4" key="1">
    <citation type="submission" date="2017-09" db="EMBL/GenBank/DDBJ databases">
        <title>Depth-based differentiation of microbial function through sediment-hosted aquifers and enrichment of novel symbionts in the deep terrestrial subsurface.</title>
        <authorList>
            <person name="Probst A.J."/>
            <person name="Ladd B."/>
            <person name="Jarett J.K."/>
            <person name="Geller-Mcgrath D.E."/>
            <person name="Sieber C.M.K."/>
            <person name="Emerson J.B."/>
            <person name="Anantharaman K."/>
            <person name="Thomas B.C."/>
            <person name="Malmstrom R."/>
            <person name="Stieglmeier M."/>
            <person name="Klingl A."/>
            <person name="Woyke T."/>
            <person name="Ryan C.M."/>
            <person name="Banfield J.F."/>
        </authorList>
    </citation>
    <scope>NUCLEOTIDE SEQUENCE [LARGE SCALE GENOMIC DNA]</scope>
</reference>
<evidence type="ECO:0000313" key="3">
    <source>
        <dbReference type="EMBL" id="PIS07925.1"/>
    </source>
</evidence>
<feature type="domain" description="Acyltransferase 3" evidence="2">
    <location>
        <begin position="10"/>
        <end position="326"/>
    </location>
</feature>
<feature type="transmembrane region" description="Helical" evidence="1">
    <location>
        <begin position="206"/>
        <end position="224"/>
    </location>
</feature>
<feature type="transmembrane region" description="Helical" evidence="1">
    <location>
        <begin position="40"/>
        <end position="60"/>
    </location>
</feature>
<feature type="transmembrane region" description="Helical" evidence="1">
    <location>
        <begin position="146"/>
        <end position="166"/>
    </location>
</feature>
<feature type="transmembrane region" description="Helical" evidence="1">
    <location>
        <begin position="72"/>
        <end position="94"/>
    </location>
</feature>
<dbReference type="Pfam" id="PF01757">
    <property type="entry name" value="Acyl_transf_3"/>
    <property type="match status" value="1"/>
</dbReference>
<dbReference type="InterPro" id="IPR002656">
    <property type="entry name" value="Acyl_transf_3_dom"/>
</dbReference>
<dbReference type="AlphaFoldDB" id="A0A2H0W760"/>
<keyword evidence="1" id="KW-0472">Membrane</keyword>
<evidence type="ECO:0000259" key="2">
    <source>
        <dbReference type="Pfam" id="PF01757"/>
    </source>
</evidence>